<dbReference type="RefSeq" id="WP_122906659.1">
    <property type="nucleotide sequence ID" value="NZ_RHHS01000055.1"/>
</dbReference>
<comment type="caution">
    <text evidence="3">The sequence shown here is derived from an EMBL/GenBank/DDBJ whole genome shotgun (WGS) entry which is preliminary data.</text>
</comment>
<sequence length="76" mass="8573">MDFKTILGERVKVLRQTRKILQKDLAEEVGITKQSLSVFEKGSSSPSLDTLVKIANYFNVSVDYLLGRTDNPEINN</sequence>
<dbReference type="Gene3D" id="1.10.260.40">
    <property type="entry name" value="lambda repressor-like DNA-binding domains"/>
    <property type="match status" value="1"/>
</dbReference>
<dbReference type="GO" id="GO:0003677">
    <property type="term" value="F:DNA binding"/>
    <property type="evidence" value="ECO:0007669"/>
    <property type="project" value="UniProtKB-KW"/>
</dbReference>
<feature type="domain" description="HTH cro/C1-type" evidence="2">
    <location>
        <begin position="11"/>
        <end position="65"/>
    </location>
</feature>
<reference evidence="3 4" key="1">
    <citation type="submission" date="2018-10" db="EMBL/GenBank/DDBJ databases">
        <title>Phylogenomics of Brevibacillus.</title>
        <authorList>
            <person name="Dunlap C."/>
        </authorList>
    </citation>
    <scope>NUCLEOTIDE SEQUENCE [LARGE SCALE GENOMIC DNA]</scope>
    <source>
        <strain evidence="3 4">DSM 100115</strain>
    </source>
</reference>
<dbReference type="OrthoDB" id="8115576at2"/>
<dbReference type="EMBL" id="RHHS01000055">
    <property type="protein sequence ID" value="RNB52681.1"/>
    <property type="molecule type" value="Genomic_DNA"/>
</dbReference>
<keyword evidence="1" id="KW-0238">DNA-binding</keyword>
<dbReference type="Proteomes" id="UP000268829">
    <property type="component" value="Unassembled WGS sequence"/>
</dbReference>
<organism evidence="3 4">
    <name type="scientific">Brevibacillus gelatini</name>
    <dbReference type="NCBI Taxonomy" id="1655277"/>
    <lineage>
        <taxon>Bacteria</taxon>
        <taxon>Bacillati</taxon>
        <taxon>Bacillota</taxon>
        <taxon>Bacilli</taxon>
        <taxon>Bacillales</taxon>
        <taxon>Paenibacillaceae</taxon>
        <taxon>Brevibacillus</taxon>
    </lineage>
</organism>
<dbReference type="InterPro" id="IPR010982">
    <property type="entry name" value="Lambda_DNA-bd_dom_sf"/>
</dbReference>
<accession>A0A3M8ANB1</accession>
<evidence type="ECO:0000313" key="3">
    <source>
        <dbReference type="EMBL" id="RNB52681.1"/>
    </source>
</evidence>
<proteinExistence type="predicted"/>
<dbReference type="CDD" id="cd00093">
    <property type="entry name" value="HTH_XRE"/>
    <property type="match status" value="1"/>
</dbReference>
<dbReference type="InterPro" id="IPR001387">
    <property type="entry name" value="Cro/C1-type_HTH"/>
</dbReference>
<name>A0A3M8ANB1_9BACL</name>
<dbReference type="PROSITE" id="PS50943">
    <property type="entry name" value="HTH_CROC1"/>
    <property type="match status" value="1"/>
</dbReference>
<dbReference type="SMART" id="SM00530">
    <property type="entry name" value="HTH_XRE"/>
    <property type="match status" value="1"/>
</dbReference>
<evidence type="ECO:0000313" key="4">
    <source>
        <dbReference type="Proteomes" id="UP000268829"/>
    </source>
</evidence>
<evidence type="ECO:0000259" key="2">
    <source>
        <dbReference type="PROSITE" id="PS50943"/>
    </source>
</evidence>
<dbReference type="PANTHER" id="PTHR46558">
    <property type="entry name" value="TRACRIPTIONAL REGULATORY PROTEIN-RELATED-RELATED"/>
    <property type="match status" value="1"/>
</dbReference>
<evidence type="ECO:0000256" key="1">
    <source>
        <dbReference type="ARBA" id="ARBA00023125"/>
    </source>
</evidence>
<protein>
    <submittedName>
        <fullName evidence="3">XRE family transcriptional regulator</fullName>
    </submittedName>
</protein>
<keyword evidence="4" id="KW-1185">Reference proteome</keyword>
<dbReference type="AlphaFoldDB" id="A0A3M8ANB1"/>
<dbReference type="Pfam" id="PF01381">
    <property type="entry name" value="HTH_3"/>
    <property type="match status" value="1"/>
</dbReference>
<gene>
    <name evidence="3" type="ORF">EDM57_21070</name>
</gene>
<dbReference type="SUPFAM" id="SSF47413">
    <property type="entry name" value="lambda repressor-like DNA-binding domains"/>
    <property type="match status" value="1"/>
</dbReference>
<dbReference type="PANTHER" id="PTHR46558:SF11">
    <property type="entry name" value="HTH-TYPE TRANSCRIPTIONAL REGULATOR XRE"/>
    <property type="match status" value="1"/>
</dbReference>